<evidence type="ECO:0000259" key="12">
    <source>
        <dbReference type="Pfam" id="PF07711"/>
    </source>
</evidence>
<dbReference type="EC" id="2.5.1.60" evidence="2 11"/>
<evidence type="ECO:0000256" key="4">
    <source>
        <dbReference type="ARBA" id="ARBA00022553"/>
    </source>
</evidence>
<keyword evidence="7 11" id="KW-0808">Transferase</keyword>
<sequence length="314" mass="34839">HGRLKLRPPDSARRRQREEKLRQYREAMDTLLGGAPPAQVLSLTGSVLAANPDVGTCWNLRRRALAALGGDWVPSELSFVAQCLGVNPKSYGAWHHRSWVLGHAPAPPAGREDLALCERLLAADSRNFHAWEHRRTLVAGQDPEAELAYAGALLSRDFSNFSAWHHRLRLLAPARNCGEGEAGALPPERLKEELELVQNAIFTDPTDQSAWVYLRCILSRAPPPPRVICVHIDREDETVAVIFSRPVKVNPECPELRAILNGSTLAGPWRSGEGRPRPSHTWLCPIPAPPNDSPAHLEVTWEPDHALREVTLQP</sequence>
<evidence type="ECO:0000256" key="10">
    <source>
        <dbReference type="ARBA" id="ARBA00047658"/>
    </source>
</evidence>
<evidence type="ECO:0000256" key="3">
    <source>
        <dbReference type="ARBA" id="ARBA00014772"/>
    </source>
</evidence>
<dbReference type="GO" id="GO:0008270">
    <property type="term" value="F:zinc ion binding"/>
    <property type="evidence" value="ECO:0007669"/>
    <property type="project" value="InterPro"/>
</dbReference>
<comment type="function">
    <text evidence="11">Catalyzes the transfer of a geranyl-geranyl moiety from geranyl-geranyl pyrophosphate to cysteines occuring in specific C-terminal amino acid sequences.</text>
</comment>
<proteinExistence type="inferred from homology"/>
<dbReference type="SUPFAM" id="SSF48439">
    <property type="entry name" value="Protein prenylyltransferase"/>
    <property type="match status" value="1"/>
</dbReference>
<evidence type="ECO:0000256" key="8">
    <source>
        <dbReference type="ARBA" id="ARBA00022737"/>
    </source>
</evidence>
<dbReference type="OrthoDB" id="1658at2759"/>
<dbReference type="Pfam" id="PF07711">
    <property type="entry name" value="RabGGT_insert"/>
    <property type="match status" value="1"/>
</dbReference>
<evidence type="ECO:0000313" key="13">
    <source>
        <dbReference type="EMBL" id="TRZ06400.1"/>
    </source>
</evidence>
<dbReference type="AlphaFoldDB" id="A0A8K1FXH3"/>
<feature type="non-terminal residue" evidence="13">
    <location>
        <position position="314"/>
    </location>
</feature>
<feature type="domain" description="Rab geranylgeranyltransferase alpha subunit insert-domain" evidence="12">
    <location>
        <begin position="228"/>
        <end position="312"/>
    </location>
</feature>
<evidence type="ECO:0000256" key="9">
    <source>
        <dbReference type="ARBA" id="ARBA00031267"/>
    </source>
</evidence>
<dbReference type="PROSITE" id="PS51147">
    <property type="entry name" value="PFTA"/>
    <property type="match status" value="3"/>
</dbReference>
<evidence type="ECO:0000256" key="2">
    <source>
        <dbReference type="ARBA" id="ARBA00012656"/>
    </source>
</evidence>
<evidence type="ECO:0000313" key="14">
    <source>
        <dbReference type="Proteomes" id="UP000796761"/>
    </source>
</evidence>
<dbReference type="SUPFAM" id="SSF49594">
    <property type="entry name" value="Rab geranylgeranyltransferase alpha-subunit, insert domain"/>
    <property type="match status" value="1"/>
</dbReference>
<dbReference type="GO" id="GO:0005968">
    <property type="term" value="C:Rab-protein geranylgeranyltransferase complex"/>
    <property type="evidence" value="ECO:0007669"/>
    <property type="project" value="TreeGrafter"/>
</dbReference>
<dbReference type="Gene3D" id="1.25.40.120">
    <property type="entry name" value="Protein prenylyltransferase"/>
    <property type="match status" value="1"/>
</dbReference>
<evidence type="ECO:0000256" key="1">
    <source>
        <dbReference type="ARBA" id="ARBA00006734"/>
    </source>
</evidence>
<keyword evidence="5 11" id="KW-0637">Prenyltransferase</keyword>
<keyword evidence="14" id="KW-1185">Reference proteome</keyword>
<name>A0A8K1FXH3_9PASS</name>
<dbReference type="PANTHER" id="PTHR11129:SF2">
    <property type="entry name" value="GERANYLGERANYL TRANSFERASE TYPE-2 SUBUNIT ALPHA"/>
    <property type="match status" value="1"/>
</dbReference>
<keyword evidence="8" id="KW-0677">Repeat</keyword>
<comment type="catalytic activity">
    <reaction evidence="10 11">
        <text>geranylgeranyl diphosphate + L-cysteinyl-[protein] = S-geranylgeranyl-L-cysteinyl-[protein] + diphosphate</text>
        <dbReference type="Rhea" id="RHEA:21240"/>
        <dbReference type="Rhea" id="RHEA-COMP:10131"/>
        <dbReference type="Rhea" id="RHEA-COMP:11537"/>
        <dbReference type="ChEBI" id="CHEBI:29950"/>
        <dbReference type="ChEBI" id="CHEBI:33019"/>
        <dbReference type="ChEBI" id="CHEBI:57533"/>
        <dbReference type="ChEBI" id="CHEBI:86021"/>
        <dbReference type="EC" id="2.5.1.60"/>
    </reaction>
</comment>
<dbReference type="GO" id="GO:0097354">
    <property type="term" value="P:prenylation"/>
    <property type="evidence" value="ECO:0007669"/>
    <property type="project" value="UniProtKB-UniRule"/>
</dbReference>
<dbReference type="InterPro" id="IPR002088">
    <property type="entry name" value="Prenyl_trans_a"/>
</dbReference>
<dbReference type="GO" id="GO:0004663">
    <property type="term" value="F:Rab geranylgeranyltransferase activity"/>
    <property type="evidence" value="ECO:0007669"/>
    <property type="project" value="UniProtKB-UniRule"/>
</dbReference>
<evidence type="ECO:0000256" key="7">
    <source>
        <dbReference type="ARBA" id="ARBA00022679"/>
    </source>
</evidence>
<accession>A0A8K1FXH3</accession>
<dbReference type="Proteomes" id="UP000796761">
    <property type="component" value="Unassembled WGS sequence"/>
</dbReference>
<dbReference type="FunFam" id="1.25.40.120:FF:000035">
    <property type="entry name" value="Geranylgeranyl transferase type-2 subunit alpha"/>
    <property type="match status" value="1"/>
</dbReference>
<dbReference type="PANTHER" id="PTHR11129">
    <property type="entry name" value="PROTEIN FARNESYLTRANSFERASE ALPHA SUBUNIT/RAB GERANYLGERANYL TRANSFERASE ALPHA SUBUNIT"/>
    <property type="match status" value="1"/>
</dbReference>
<dbReference type="Pfam" id="PF01239">
    <property type="entry name" value="PPTA"/>
    <property type="match status" value="4"/>
</dbReference>
<dbReference type="InterPro" id="IPR009087">
    <property type="entry name" value="RabGGT_asu_insert-domain"/>
</dbReference>
<keyword evidence="4" id="KW-0597">Phosphoprotein</keyword>
<evidence type="ECO:0000256" key="6">
    <source>
        <dbReference type="ARBA" id="ARBA00022614"/>
    </source>
</evidence>
<protein>
    <recommendedName>
        <fullName evidence="3 11">Geranylgeranyl transferase type-2 subunit alpha</fullName>
        <ecNumber evidence="2 11">2.5.1.60</ecNumber>
    </recommendedName>
    <alternativeName>
        <fullName evidence="9 11">Geranylgeranyl transferase type II subunit alpha</fullName>
    </alternativeName>
</protein>
<dbReference type="EMBL" id="SWJQ01002550">
    <property type="protein sequence ID" value="TRZ06400.1"/>
    <property type="molecule type" value="Genomic_DNA"/>
</dbReference>
<dbReference type="InterPro" id="IPR036254">
    <property type="entry name" value="RabGGT_asu_insert-dom_sf"/>
</dbReference>
<comment type="similarity">
    <text evidence="1 11">Belongs to the protein prenyltransferase subunit alpha family.</text>
</comment>
<evidence type="ECO:0000256" key="5">
    <source>
        <dbReference type="ARBA" id="ARBA00022602"/>
    </source>
</evidence>
<feature type="non-terminal residue" evidence="13">
    <location>
        <position position="1"/>
    </location>
</feature>
<evidence type="ECO:0000256" key="11">
    <source>
        <dbReference type="RuleBase" id="RU367120"/>
    </source>
</evidence>
<gene>
    <name evidence="13" type="ORF">HGM15179_020707</name>
</gene>
<keyword evidence="6" id="KW-0433">Leucine-rich repeat</keyword>
<reference evidence="13" key="1">
    <citation type="submission" date="2019-04" db="EMBL/GenBank/DDBJ databases">
        <title>Genome assembly of Zosterops borbonicus 15179.</title>
        <authorList>
            <person name="Leroy T."/>
            <person name="Anselmetti Y."/>
            <person name="Tilak M.-K."/>
            <person name="Nabholz B."/>
        </authorList>
    </citation>
    <scope>NUCLEOTIDE SEQUENCE</scope>
    <source>
        <strain evidence="13">HGM_15179</strain>
        <tissue evidence="13">Muscle</tissue>
    </source>
</reference>
<comment type="caution">
    <text evidence="13">The sequence shown here is derived from an EMBL/GenBank/DDBJ whole genome shotgun (WGS) entry which is preliminary data.</text>
</comment>
<organism evidence="13 14">
    <name type="scientific">Zosterops borbonicus</name>
    <dbReference type="NCBI Taxonomy" id="364589"/>
    <lineage>
        <taxon>Eukaryota</taxon>
        <taxon>Metazoa</taxon>
        <taxon>Chordata</taxon>
        <taxon>Craniata</taxon>
        <taxon>Vertebrata</taxon>
        <taxon>Euteleostomi</taxon>
        <taxon>Archelosauria</taxon>
        <taxon>Archosauria</taxon>
        <taxon>Dinosauria</taxon>
        <taxon>Saurischia</taxon>
        <taxon>Theropoda</taxon>
        <taxon>Coelurosauria</taxon>
        <taxon>Aves</taxon>
        <taxon>Neognathae</taxon>
        <taxon>Neoaves</taxon>
        <taxon>Telluraves</taxon>
        <taxon>Australaves</taxon>
        <taxon>Passeriformes</taxon>
        <taxon>Sylvioidea</taxon>
        <taxon>Zosteropidae</taxon>
        <taxon>Zosterops</taxon>
    </lineage>
</organism>